<dbReference type="SUPFAM" id="SSF54909">
    <property type="entry name" value="Dimeric alpha+beta barrel"/>
    <property type="match status" value="1"/>
</dbReference>
<reference evidence="5 6" key="1">
    <citation type="submission" date="2019-07" db="EMBL/GenBank/DDBJ databases">
        <title>Thalassofilum flectens gen. nov., sp. nov., a novel moderate thermophilic anaerobe from a shallow sea hot spring in Kunashir Island (Russia), representing a new family in the order Bacteroidales, and proposal of Thalassofilacea fam. nov.</title>
        <authorList>
            <person name="Kochetkova T.V."/>
            <person name="Podosokorskaya O.A."/>
            <person name="Novikov A."/>
            <person name="Elcheninov A.G."/>
            <person name="Toshchakov S.V."/>
            <person name="Kublanov I.V."/>
        </authorList>
    </citation>
    <scope>NUCLEOTIDE SEQUENCE [LARGE SCALE GENOMIC DNA]</scope>
    <source>
        <strain evidence="5 6">38-H</strain>
    </source>
</reference>
<evidence type="ECO:0000259" key="4">
    <source>
        <dbReference type="PROSITE" id="PS50956"/>
    </source>
</evidence>
<dbReference type="Pfam" id="PF01037">
    <property type="entry name" value="AsnC_trans_reg"/>
    <property type="match status" value="1"/>
</dbReference>
<dbReference type="Gene3D" id="3.30.70.920">
    <property type="match status" value="1"/>
</dbReference>
<sequence length="161" mass="17851">MSEKYKVDAIDQKILSYLVKNARMPFLEIARECGISGAAIHQRVKKMEEAGIIAGSSMVVKPKALGFDVCAFVGVQLVSTNQYPGVIEALKLMPEVVECHFITGEYALLLKMFCRDNEHLMDVLVNTIQNIPGISRTETFISLDQAIERPVYVKDKSVVSG</sequence>
<protein>
    <submittedName>
        <fullName evidence="5">Winged helix-turn-helix transcriptional regulator</fullName>
    </submittedName>
</protein>
<dbReference type="PROSITE" id="PS50956">
    <property type="entry name" value="HTH_ASNC_2"/>
    <property type="match status" value="1"/>
</dbReference>
<dbReference type="KEGG" id="ttz:FHG85_12955"/>
<evidence type="ECO:0000256" key="3">
    <source>
        <dbReference type="ARBA" id="ARBA00023163"/>
    </source>
</evidence>
<dbReference type="GO" id="GO:0005829">
    <property type="term" value="C:cytosol"/>
    <property type="evidence" value="ECO:0007669"/>
    <property type="project" value="TreeGrafter"/>
</dbReference>
<dbReference type="PANTHER" id="PTHR30154">
    <property type="entry name" value="LEUCINE-RESPONSIVE REGULATORY PROTEIN"/>
    <property type="match status" value="1"/>
</dbReference>
<proteinExistence type="predicted"/>
<dbReference type="SUPFAM" id="SSF46785">
    <property type="entry name" value="Winged helix' DNA-binding domain"/>
    <property type="match status" value="1"/>
</dbReference>
<dbReference type="RefSeq" id="WP_173076598.1">
    <property type="nucleotide sequence ID" value="NZ_CP041345.1"/>
</dbReference>
<keyword evidence="2" id="KW-0238">DNA-binding</keyword>
<keyword evidence="3" id="KW-0804">Transcription</keyword>
<dbReference type="Gene3D" id="1.10.10.10">
    <property type="entry name" value="Winged helix-like DNA-binding domain superfamily/Winged helix DNA-binding domain"/>
    <property type="match status" value="1"/>
</dbReference>
<dbReference type="InterPro" id="IPR036390">
    <property type="entry name" value="WH_DNA-bd_sf"/>
</dbReference>
<evidence type="ECO:0000256" key="2">
    <source>
        <dbReference type="ARBA" id="ARBA00023125"/>
    </source>
</evidence>
<dbReference type="EMBL" id="CP041345">
    <property type="protein sequence ID" value="QKG81136.1"/>
    <property type="molecule type" value="Genomic_DNA"/>
</dbReference>
<dbReference type="InterPro" id="IPR019888">
    <property type="entry name" value="Tscrpt_reg_AsnC-like"/>
</dbReference>
<dbReference type="SMART" id="SM00344">
    <property type="entry name" value="HTH_ASNC"/>
    <property type="match status" value="1"/>
</dbReference>
<gene>
    <name evidence="5" type="ORF">FHG85_12955</name>
</gene>
<evidence type="ECO:0000313" key="6">
    <source>
        <dbReference type="Proteomes" id="UP000500961"/>
    </source>
</evidence>
<dbReference type="InterPro" id="IPR000485">
    <property type="entry name" value="AsnC-type_HTH_dom"/>
</dbReference>
<evidence type="ECO:0000256" key="1">
    <source>
        <dbReference type="ARBA" id="ARBA00023015"/>
    </source>
</evidence>
<dbReference type="GO" id="GO:0006355">
    <property type="term" value="P:regulation of DNA-templated transcription"/>
    <property type="evidence" value="ECO:0007669"/>
    <property type="project" value="UniProtKB-ARBA"/>
</dbReference>
<dbReference type="PRINTS" id="PR00033">
    <property type="entry name" value="HTHASNC"/>
</dbReference>
<accession>A0A7D3XNS1</accession>
<keyword evidence="6" id="KW-1185">Reference proteome</keyword>
<organism evidence="5 6">
    <name type="scientific">Tenuifilum thalassicum</name>
    <dbReference type="NCBI Taxonomy" id="2590900"/>
    <lineage>
        <taxon>Bacteria</taxon>
        <taxon>Pseudomonadati</taxon>
        <taxon>Bacteroidota</taxon>
        <taxon>Bacteroidia</taxon>
        <taxon>Bacteroidales</taxon>
        <taxon>Tenuifilaceae</taxon>
        <taxon>Tenuifilum</taxon>
    </lineage>
</organism>
<dbReference type="GO" id="GO:0043565">
    <property type="term" value="F:sequence-specific DNA binding"/>
    <property type="evidence" value="ECO:0007669"/>
    <property type="project" value="InterPro"/>
</dbReference>
<dbReference type="Proteomes" id="UP000500961">
    <property type="component" value="Chromosome"/>
</dbReference>
<dbReference type="CDD" id="cd00090">
    <property type="entry name" value="HTH_ARSR"/>
    <property type="match status" value="1"/>
</dbReference>
<dbReference type="InterPro" id="IPR011008">
    <property type="entry name" value="Dimeric_a/b-barrel"/>
</dbReference>
<dbReference type="AlphaFoldDB" id="A0A7D3XNS1"/>
<keyword evidence="1" id="KW-0805">Transcription regulation</keyword>
<dbReference type="GO" id="GO:0043200">
    <property type="term" value="P:response to amino acid"/>
    <property type="evidence" value="ECO:0007669"/>
    <property type="project" value="TreeGrafter"/>
</dbReference>
<feature type="domain" description="HTH asnC-type" evidence="4">
    <location>
        <begin position="7"/>
        <end position="68"/>
    </location>
</feature>
<dbReference type="InterPro" id="IPR011991">
    <property type="entry name" value="ArsR-like_HTH"/>
</dbReference>
<dbReference type="InterPro" id="IPR019887">
    <property type="entry name" value="Tscrpt_reg_AsnC/Lrp_C"/>
</dbReference>
<dbReference type="PANTHER" id="PTHR30154:SF34">
    <property type="entry name" value="TRANSCRIPTIONAL REGULATOR AZLB"/>
    <property type="match status" value="1"/>
</dbReference>
<name>A0A7D3XNS1_9BACT</name>
<dbReference type="InterPro" id="IPR036388">
    <property type="entry name" value="WH-like_DNA-bd_sf"/>
</dbReference>
<dbReference type="Pfam" id="PF13412">
    <property type="entry name" value="HTH_24"/>
    <property type="match status" value="1"/>
</dbReference>
<evidence type="ECO:0000313" key="5">
    <source>
        <dbReference type="EMBL" id="QKG81136.1"/>
    </source>
</evidence>